<protein>
    <submittedName>
        <fullName evidence="8">Bifunctional transcriptional activator/DNA repair enzyme AdaA</fullName>
    </submittedName>
</protein>
<sequence>MKPSLELNDELWLAIVENNEAYNGKFFYGVETTGIFCRPSCVSRQPNRSHVKVFVSPGEALEAGFRPCKRCEPTAAALPEESWVDSAAFWLETHYAEALTLNVLAEAMHLSPYYLQRTFKRVKGVSPTEYLQEIRIKQAKRFLAESGGTVADIGLAVGMRNPAYFAAVFHKQTGMTPTEYRALAQKAKRKGDEPR</sequence>
<comment type="cofactor">
    <cofactor evidence="1">
        <name>Zn(2+)</name>
        <dbReference type="ChEBI" id="CHEBI:29105"/>
    </cofactor>
</comment>
<name>A0ABW5R5Z9_9BACL</name>
<keyword evidence="6" id="KW-0804">Transcription</keyword>
<dbReference type="InterPro" id="IPR016220">
    <property type="entry name" value="Me-P-triester_DNA_alkyl-Trfase"/>
</dbReference>
<dbReference type="PANTHER" id="PTHR43280">
    <property type="entry name" value="ARAC-FAMILY TRANSCRIPTIONAL REGULATOR"/>
    <property type="match status" value="1"/>
</dbReference>
<feature type="domain" description="HTH araC/xylS-type" evidence="7">
    <location>
        <begin position="85"/>
        <end position="183"/>
    </location>
</feature>
<evidence type="ECO:0000256" key="4">
    <source>
        <dbReference type="ARBA" id="ARBA00023125"/>
    </source>
</evidence>
<evidence type="ECO:0000256" key="6">
    <source>
        <dbReference type="ARBA" id="ARBA00023163"/>
    </source>
</evidence>
<keyword evidence="9" id="KW-1185">Reference proteome</keyword>
<keyword evidence="2" id="KW-0489">Methyltransferase</keyword>
<gene>
    <name evidence="8" type="ORF">ACFSW5_25325</name>
</gene>
<dbReference type="EMBL" id="JBHUMY010000043">
    <property type="protein sequence ID" value="MFD2663565.1"/>
    <property type="molecule type" value="Genomic_DNA"/>
</dbReference>
<proteinExistence type="predicted"/>
<dbReference type="SUPFAM" id="SSF57884">
    <property type="entry name" value="Ada DNA repair protein, N-terminal domain (N-Ada 10)"/>
    <property type="match status" value="1"/>
</dbReference>
<evidence type="ECO:0000313" key="9">
    <source>
        <dbReference type="Proteomes" id="UP001597493"/>
    </source>
</evidence>
<dbReference type="SMART" id="SM00342">
    <property type="entry name" value="HTH_ARAC"/>
    <property type="match status" value="1"/>
</dbReference>
<evidence type="ECO:0000256" key="2">
    <source>
        <dbReference type="ARBA" id="ARBA00022603"/>
    </source>
</evidence>
<dbReference type="PRINTS" id="PR00032">
    <property type="entry name" value="HTHARAC"/>
</dbReference>
<keyword evidence="4" id="KW-0238">DNA-binding</keyword>
<keyword evidence="3" id="KW-0805">Transcription regulation</keyword>
<accession>A0ABW5R5Z9</accession>
<evidence type="ECO:0000256" key="1">
    <source>
        <dbReference type="ARBA" id="ARBA00001947"/>
    </source>
</evidence>
<evidence type="ECO:0000313" key="8">
    <source>
        <dbReference type="EMBL" id="MFD2663565.1"/>
    </source>
</evidence>
<reference evidence="9" key="1">
    <citation type="journal article" date="2019" name="Int. J. Syst. Evol. Microbiol.">
        <title>The Global Catalogue of Microorganisms (GCM) 10K type strain sequencing project: providing services to taxonomists for standard genome sequencing and annotation.</title>
        <authorList>
            <consortium name="The Broad Institute Genomics Platform"/>
            <consortium name="The Broad Institute Genome Sequencing Center for Infectious Disease"/>
            <person name="Wu L."/>
            <person name="Ma J."/>
        </authorList>
    </citation>
    <scope>NUCLEOTIDE SEQUENCE [LARGE SCALE GENOMIC DNA]</scope>
    <source>
        <strain evidence="9">TISTR 1827</strain>
    </source>
</reference>
<dbReference type="PANTHER" id="PTHR43280:SF28">
    <property type="entry name" value="HTH-TYPE TRANSCRIPTIONAL ACTIVATOR RHAS"/>
    <property type="match status" value="1"/>
</dbReference>
<evidence type="ECO:0000256" key="3">
    <source>
        <dbReference type="ARBA" id="ARBA00023015"/>
    </source>
</evidence>
<evidence type="ECO:0000256" key="5">
    <source>
        <dbReference type="ARBA" id="ARBA00023159"/>
    </source>
</evidence>
<dbReference type="PIRSF" id="PIRSF000408">
    <property type="entry name" value="Alkyltransferas_AdaA"/>
    <property type="match status" value="1"/>
</dbReference>
<dbReference type="Gene3D" id="3.40.10.10">
    <property type="entry name" value="DNA Methylphosphotriester Repair Domain"/>
    <property type="match status" value="1"/>
</dbReference>
<dbReference type="Proteomes" id="UP001597493">
    <property type="component" value="Unassembled WGS sequence"/>
</dbReference>
<dbReference type="SUPFAM" id="SSF46689">
    <property type="entry name" value="Homeodomain-like"/>
    <property type="match status" value="2"/>
</dbReference>
<comment type="caution">
    <text evidence="8">The sequence shown here is derived from an EMBL/GenBank/DDBJ whole genome shotgun (WGS) entry which is preliminary data.</text>
</comment>
<dbReference type="InterPro" id="IPR035451">
    <property type="entry name" value="Ada-like_dom_sf"/>
</dbReference>
<dbReference type="InterPro" id="IPR020449">
    <property type="entry name" value="Tscrpt_reg_AraC-type_HTH"/>
</dbReference>
<evidence type="ECO:0000259" key="7">
    <source>
        <dbReference type="PROSITE" id="PS01124"/>
    </source>
</evidence>
<organism evidence="8 9">
    <name type="scientific">Paenibacillus thailandensis</name>
    <dbReference type="NCBI Taxonomy" id="393250"/>
    <lineage>
        <taxon>Bacteria</taxon>
        <taxon>Bacillati</taxon>
        <taxon>Bacillota</taxon>
        <taxon>Bacilli</taxon>
        <taxon>Bacillales</taxon>
        <taxon>Paenibacillaceae</taxon>
        <taxon>Paenibacillus</taxon>
    </lineage>
</organism>
<dbReference type="RefSeq" id="WP_379279823.1">
    <property type="nucleotide sequence ID" value="NZ_JBHUGT010000011.1"/>
</dbReference>
<dbReference type="Gene3D" id="1.10.10.60">
    <property type="entry name" value="Homeodomain-like"/>
    <property type="match status" value="2"/>
</dbReference>
<dbReference type="PROSITE" id="PS01124">
    <property type="entry name" value="HTH_ARAC_FAMILY_2"/>
    <property type="match status" value="1"/>
</dbReference>
<dbReference type="InterPro" id="IPR018060">
    <property type="entry name" value="HTH_AraC"/>
</dbReference>
<keyword evidence="2" id="KW-0808">Transferase</keyword>
<dbReference type="Pfam" id="PF12833">
    <property type="entry name" value="HTH_18"/>
    <property type="match status" value="1"/>
</dbReference>
<keyword evidence="5" id="KW-0010">Activator</keyword>
<dbReference type="Pfam" id="PF02805">
    <property type="entry name" value="Ada_Zn_binding"/>
    <property type="match status" value="1"/>
</dbReference>
<dbReference type="InterPro" id="IPR009057">
    <property type="entry name" value="Homeodomain-like_sf"/>
</dbReference>
<dbReference type="InterPro" id="IPR004026">
    <property type="entry name" value="Ada_DNA_repair_Zn-bd"/>
</dbReference>